<proteinExistence type="predicted"/>
<dbReference type="RefSeq" id="XP_005831968.1">
    <property type="nucleotide sequence ID" value="XM_005831911.1"/>
</dbReference>
<dbReference type="AlphaFoldDB" id="L1J8W0"/>
<evidence type="ECO:0000313" key="3">
    <source>
        <dbReference type="Proteomes" id="UP000011087"/>
    </source>
</evidence>
<dbReference type="HOGENOM" id="CLU_2488165_0_0_1"/>
<dbReference type="GeneID" id="17301677"/>
<accession>L1J8W0</accession>
<sequence length="87" mass="10342">MAHKLSLDQDGNRSRDILLADIETWKCRDSSERRVPDIGLCEQNIKSVSDSNEKKAKNYETIWKKHIEIRKSELESNEELQKWLNLW</sequence>
<protein>
    <submittedName>
        <fullName evidence="1 2">Uncharacterized protein</fullName>
    </submittedName>
</protein>
<dbReference type="PaxDb" id="55529-EKX44988"/>
<gene>
    <name evidence="1" type="ORF">GUITHDRAFT_152814</name>
</gene>
<reference evidence="2" key="3">
    <citation type="submission" date="2015-06" db="UniProtKB">
        <authorList>
            <consortium name="EnsemblProtists"/>
        </authorList>
    </citation>
    <scope>IDENTIFICATION</scope>
</reference>
<dbReference type="EnsemblProtists" id="EKX44988">
    <property type="protein sequence ID" value="EKX44988"/>
    <property type="gene ID" value="GUITHDRAFT_152814"/>
</dbReference>
<evidence type="ECO:0000313" key="2">
    <source>
        <dbReference type="EnsemblProtists" id="EKX44988"/>
    </source>
</evidence>
<dbReference type="KEGG" id="gtt:GUITHDRAFT_152814"/>
<reference evidence="3" key="2">
    <citation type="submission" date="2012-11" db="EMBL/GenBank/DDBJ databases">
        <authorList>
            <person name="Kuo A."/>
            <person name="Curtis B.A."/>
            <person name="Tanifuji G."/>
            <person name="Burki F."/>
            <person name="Gruber A."/>
            <person name="Irimia M."/>
            <person name="Maruyama S."/>
            <person name="Arias M.C."/>
            <person name="Ball S.G."/>
            <person name="Gile G.H."/>
            <person name="Hirakawa Y."/>
            <person name="Hopkins J.F."/>
            <person name="Rensing S.A."/>
            <person name="Schmutz J."/>
            <person name="Symeonidi A."/>
            <person name="Elias M."/>
            <person name="Eveleigh R.J."/>
            <person name="Herman E.K."/>
            <person name="Klute M.J."/>
            <person name="Nakayama T."/>
            <person name="Obornik M."/>
            <person name="Reyes-Prieto A."/>
            <person name="Armbrust E.V."/>
            <person name="Aves S.J."/>
            <person name="Beiko R.G."/>
            <person name="Coutinho P."/>
            <person name="Dacks J.B."/>
            <person name="Durnford D.G."/>
            <person name="Fast N.M."/>
            <person name="Green B.R."/>
            <person name="Grisdale C."/>
            <person name="Hempe F."/>
            <person name="Henrissat B."/>
            <person name="Hoppner M.P."/>
            <person name="Ishida K.-I."/>
            <person name="Kim E."/>
            <person name="Koreny L."/>
            <person name="Kroth P.G."/>
            <person name="Liu Y."/>
            <person name="Malik S.-B."/>
            <person name="Maier U.G."/>
            <person name="McRose D."/>
            <person name="Mock T."/>
            <person name="Neilson J.A."/>
            <person name="Onodera N.T."/>
            <person name="Poole A.M."/>
            <person name="Pritham E.J."/>
            <person name="Richards T.A."/>
            <person name="Rocap G."/>
            <person name="Roy S.W."/>
            <person name="Sarai C."/>
            <person name="Schaack S."/>
            <person name="Shirato S."/>
            <person name="Slamovits C.H."/>
            <person name="Spencer D.F."/>
            <person name="Suzuki S."/>
            <person name="Worden A.Z."/>
            <person name="Zauner S."/>
            <person name="Barry K."/>
            <person name="Bell C."/>
            <person name="Bharti A.K."/>
            <person name="Crow J.A."/>
            <person name="Grimwood J."/>
            <person name="Kramer R."/>
            <person name="Lindquist E."/>
            <person name="Lucas S."/>
            <person name="Salamov A."/>
            <person name="McFadden G.I."/>
            <person name="Lane C.E."/>
            <person name="Keeling P.J."/>
            <person name="Gray M.W."/>
            <person name="Grigoriev I.V."/>
            <person name="Archibald J.M."/>
        </authorList>
    </citation>
    <scope>NUCLEOTIDE SEQUENCE</scope>
    <source>
        <strain evidence="3">CCMP2712</strain>
    </source>
</reference>
<evidence type="ECO:0000313" key="1">
    <source>
        <dbReference type="EMBL" id="EKX44988.1"/>
    </source>
</evidence>
<dbReference type="Proteomes" id="UP000011087">
    <property type="component" value="Unassembled WGS sequence"/>
</dbReference>
<dbReference type="EMBL" id="JH993001">
    <property type="protein sequence ID" value="EKX44988.1"/>
    <property type="molecule type" value="Genomic_DNA"/>
</dbReference>
<keyword evidence="3" id="KW-1185">Reference proteome</keyword>
<organism evidence="1">
    <name type="scientific">Guillardia theta (strain CCMP2712)</name>
    <name type="common">Cryptophyte</name>
    <dbReference type="NCBI Taxonomy" id="905079"/>
    <lineage>
        <taxon>Eukaryota</taxon>
        <taxon>Cryptophyceae</taxon>
        <taxon>Pyrenomonadales</taxon>
        <taxon>Geminigeraceae</taxon>
        <taxon>Guillardia</taxon>
    </lineage>
</organism>
<reference evidence="1 3" key="1">
    <citation type="journal article" date="2012" name="Nature">
        <title>Algal genomes reveal evolutionary mosaicism and the fate of nucleomorphs.</title>
        <authorList>
            <consortium name="DOE Joint Genome Institute"/>
            <person name="Curtis B.A."/>
            <person name="Tanifuji G."/>
            <person name="Burki F."/>
            <person name="Gruber A."/>
            <person name="Irimia M."/>
            <person name="Maruyama S."/>
            <person name="Arias M.C."/>
            <person name="Ball S.G."/>
            <person name="Gile G.H."/>
            <person name="Hirakawa Y."/>
            <person name="Hopkins J.F."/>
            <person name="Kuo A."/>
            <person name="Rensing S.A."/>
            <person name="Schmutz J."/>
            <person name="Symeonidi A."/>
            <person name="Elias M."/>
            <person name="Eveleigh R.J."/>
            <person name="Herman E.K."/>
            <person name="Klute M.J."/>
            <person name="Nakayama T."/>
            <person name="Obornik M."/>
            <person name="Reyes-Prieto A."/>
            <person name="Armbrust E.V."/>
            <person name="Aves S.J."/>
            <person name="Beiko R.G."/>
            <person name="Coutinho P."/>
            <person name="Dacks J.B."/>
            <person name="Durnford D.G."/>
            <person name="Fast N.M."/>
            <person name="Green B.R."/>
            <person name="Grisdale C.J."/>
            <person name="Hempel F."/>
            <person name="Henrissat B."/>
            <person name="Hoppner M.P."/>
            <person name="Ishida K."/>
            <person name="Kim E."/>
            <person name="Koreny L."/>
            <person name="Kroth P.G."/>
            <person name="Liu Y."/>
            <person name="Malik S.B."/>
            <person name="Maier U.G."/>
            <person name="McRose D."/>
            <person name="Mock T."/>
            <person name="Neilson J.A."/>
            <person name="Onodera N.T."/>
            <person name="Poole A.M."/>
            <person name="Pritham E.J."/>
            <person name="Richards T.A."/>
            <person name="Rocap G."/>
            <person name="Roy S.W."/>
            <person name="Sarai C."/>
            <person name="Schaack S."/>
            <person name="Shirato S."/>
            <person name="Slamovits C.H."/>
            <person name="Spencer D.F."/>
            <person name="Suzuki S."/>
            <person name="Worden A.Z."/>
            <person name="Zauner S."/>
            <person name="Barry K."/>
            <person name="Bell C."/>
            <person name="Bharti A.K."/>
            <person name="Crow J.A."/>
            <person name="Grimwood J."/>
            <person name="Kramer R."/>
            <person name="Lindquist E."/>
            <person name="Lucas S."/>
            <person name="Salamov A."/>
            <person name="McFadden G.I."/>
            <person name="Lane C.E."/>
            <person name="Keeling P.J."/>
            <person name="Gray M.W."/>
            <person name="Grigoriev I.V."/>
            <person name="Archibald J.M."/>
        </authorList>
    </citation>
    <scope>NUCLEOTIDE SEQUENCE</scope>
    <source>
        <strain evidence="1 3">CCMP2712</strain>
    </source>
</reference>
<name>L1J8W0_GUITC</name>